<protein>
    <submittedName>
        <fullName evidence="4">Unannotated protein</fullName>
    </submittedName>
</protein>
<evidence type="ECO:0000259" key="3">
    <source>
        <dbReference type="PROSITE" id="PS50234"/>
    </source>
</evidence>
<dbReference type="InterPro" id="IPR036465">
    <property type="entry name" value="vWFA_dom_sf"/>
</dbReference>
<organism evidence="4">
    <name type="scientific">freshwater metagenome</name>
    <dbReference type="NCBI Taxonomy" id="449393"/>
    <lineage>
        <taxon>unclassified sequences</taxon>
        <taxon>metagenomes</taxon>
        <taxon>ecological metagenomes</taxon>
    </lineage>
</organism>
<feature type="compositionally biased region" description="Low complexity" evidence="1">
    <location>
        <begin position="696"/>
        <end position="710"/>
    </location>
</feature>
<dbReference type="NCBIfam" id="TIGR02532">
    <property type="entry name" value="IV_pilin_GFxxxE"/>
    <property type="match status" value="1"/>
</dbReference>
<dbReference type="Pfam" id="PF00092">
    <property type="entry name" value="VWA"/>
    <property type="match status" value="1"/>
</dbReference>
<accession>A0A6J6X7C9</accession>
<evidence type="ECO:0000256" key="1">
    <source>
        <dbReference type="SAM" id="MobiDB-lite"/>
    </source>
</evidence>
<proteinExistence type="predicted"/>
<dbReference type="EMBL" id="CAFAAI010000057">
    <property type="protein sequence ID" value="CAB4791364.1"/>
    <property type="molecule type" value="Genomic_DNA"/>
</dbReference>
<feature type="region of interest" description="Disordered" evidence="1">
    <location>
        <begin position="692"/>
        <end position="711"/>
    </location>
</feature>
<dbReference type="InterPro" id="IPR012902">
    <property type="entry name" value="N_methyl_site"/>
</dbReference>
<keyword evidence="2" id="KW-0812">Transmembrane</keyword>
<keyword evidence="2" id="KW-1133">Transmembrane helix</keyword>
<feature type="transmembrane region" description="Helical" evidence="2">
    <location>
        <begin position="30"/>
        <end position="55"/>
    </location>
</feature>
<evidence type="ECO:0000313" key="4">
    <source>
        <dbReference type="EMBL" id="CAB4791364.1"/>
    </source>
</evidence>
<feature type="compositionally biased region" description="Polar residues" evidence="1">
    <location>
        <begin position="520"/>
        <end position="530"/>
    </location>
</feature>
<dbReference type="PROSITE" id="PS00409">
    <property type="entry name" value="PROKAR_NTER_METHYL"/>
    <property type="match status" value="1"/>
</dbReference>
<feature type="domain" description="VWFA" evidence="3">
    <location>
        <begin position="277"/>
        <end position="402"/>
    </location>
</feature>
<dbReference type="SUPFAM" id="SSF53300">
    <property type="entry name" value="vWA-like"/>
    <property type="match status" value="1"/>
</dbReference>
<keyword evidence="2" id="KW-0472">Membrane</keyword>
<gene>
    <name evidence="4" type="ORF">UFOPK2992_00463</name>
</gene>
<name>A0A6J6X7C9_9ZZZZ</name>
<dbReference type="SMART" id="SM00327">
    <property type="entry name" value="VWA"/>
    <property type="match status" value="1"/>
</dbReference>
<feature type="region of interest" description="Disordered" evidence="1">
    <location>
        <begin position="400"/>
        <end position="422"/>
    </location>
</feature>
<sequence>MCKHPFLRQSRQTRKLRTNRVAGRDEGMTLVELLISIALTGIIVTALSGAVVVIMNQQSTSNGRLNNARAENGAGLWIPGDLASAGQNVDTSPSINSCFGTCPVGADIGGSNAMMLSWSTLVANGSGQSVTKLTQVSYRYVLVGDEYQLIRVQCDQTEGTVTCRTNVVLHNLDSPPDGNFTAGVTVPDWIIKVSTPPDPLAIDPTVTTIEGDAPAVAVKNAQRVVVTVNGGGKSAGAGGGTNQISLSAGGTNRTLIDSTSMQGAPSLIAARSLCGGSITLIIDRSGSIGSSDFAKVKAAVGQFVTMFVGTPVRLKLVPFDTVASTVGATAPTWTTTYNMLNTTESNALLSEVTNMSYPAGYTNWEDAMFRTFYNADGTVAQDLPGMVVFFTDGVPTNSRLNNSSSSIPAEPPAAQPGYSTSVNGQYQQQGFDRANLIAAAFRDTTRFIGVGVGPGISGNQTWISSIPGYHYNYTRSYHLGYSRYYHIEKGYHADTTVTRWYHMEKNTGSTSSPVWVDDPNATTNSTLGTSNGRRRLRFTAPFRLAKSSLSASAIASQDMATTWTAPSTGSTNLTLFTAQDVAANPVDDESDGWSAGRLYTSPYTSWEINTSATASTSLSSSSRAVFSAPYSFARSVNLADAAIASPTTSWTTNAVPSVTNQSLYSAANPGAPDSDSSDGWTGKSYTSPYSLSDPVTTSSTGYSSSDPSWTRSAKQYSVPYTAYDAAVTSTVTGAKILARLVANSDTGVPATLVGGEYTNALTANMYISPDYTDFGLALQTIALSQCGGTLTLQTKVGSTSAADPFTYQKTALTDSAGTALVSDMTVITTTKQFSSGTFDLNISDGTFRTVEIQPLNLSDLSGYTSGTWSCKAGVTPRSFTLVSTASPIFSGIRVKVSANEAVSCVQTVTR</sequence>
<feature type="region of interest" description="Disordered" evidence="1">
    <location>
        <begin position="511"/>
        <end position="530"/>
    </location>
</feature>
<dbReference type="CDD" id="cd00198">
    <property type="entry name" value="vWFA"/>
    <property type="match status" value="1"/>
</dbReference>
<dbReference type="AlphaFoldDB" id="A0A6J6X7C9"/>
<dbReference type="Gene3D" id="3.40.50.410">
    <property type="entry name" value="von Willebrand factor, type A domain"/>
    <property type="match status" value="1"/>
</dbReference>
<dbReference type="PROSITE" id="PS50234">
    <property type="entry name" value="VWFA"/>
    <property type="match status" value="1"/>
</dbReference>
<evidence type="ECO:0000256" key="2">
    <source>
        <dbReference type="SAM" id="Phobius"/>
    </source>
</evidence>
<dbReference type="Pfam" id="PF07963">
    <property type="entry name" value="N_methyl"/>
    <property type="match status" value="1"/>
</dbReference>
<dbReference type="InterPro" id="IPR002035">
    <property type="entry name" value="VWF_A"/>
</dbReference>
<reference evidence="4" key="1">
    <citation type="submission" date="2020-05" db="EMBL/GenBank/DDBJ databases">
        <authorList>
            <person name="Chiriac C."/>
            <person name="Salcher M."/>
            <person name="Ghai R."/>
            <person name="Kavagutti S V."/>
        </authorList>
    </citation>
    <scope>NUCLEOTIDE SEQUENCE</scope>
</reference>